<proteinExistence type="predicted"/>
<sequence length="82" mass="9694">MTTHSHRFVETYDGLVGFGLDRKTDEATLICYLQKFSDDDLAALIMPRLTETEMEGLFDQINRLMKNHMSEEEYHKYFLKDV</sequence>
<gene>
    <name evidence="1" type="ORF">PITCH_A930006</name>
</gene>
<dbReference type="AlphaFoldDB" id="A0A445N404"/>
<evidence type="ECO:0008006" key="2">
    <source>
        <dbReference type="Google" id="ProtNLM"/>
    </source>
</evidence>
<protein>
    <recommendedName>
        <fullName evidence="2">Cytoplasmic protein</fullName>
    </recommendedName>
</protein>
<organism evidence="1">
    <name type="scientific">uncultured Desulfobacterium sp</name>
    <dbReference type="NCBI Taxonomy" id="201089"/>
    <lineage>
        <taxon>Bacteria</taxon>
        <taxon>Pseudomonadati</taxon>
        <taxon>Thermodesulfobacteriota</taxon>
        <taxon>Desulfobacteria</taxon>
        <taxon>Desulfobacterales</taxon>
        <taxon>Desulfobacteriaceae</taxon>
        <taxon>Desulfobacterium</taxon>
        <taxon>environmental samples</taxon>
    </lineage>
</organism>
<dbReference type="EMBL" id="OJIN01000240">
    <property type="protein sequence ID" value="SPD76428.1"/>
    <property type="molecule type" value="Genomic_DNA"/>
</dbReference>
<accession>A0A445N404</accession>
<name>A0A445N404_9BACT</name>
<reference evidence="1" key="1">
    <citation type="submission" date="2018-01" db="EMBL/GenBank/DDBJ databases">
        <authorList>
            <person name="Regsiter A."/>
            <person name="William W."/>
        </authorList>
    </citation>
    <scope>NUCLEOTIDE SEQUENCE</scope>
    <source>
        <strain evidence="1">TRIP AH-1</strain>
    </source>
</reference>
<evidence type="ECO:0000313" key="1">
    <source>
        <dbReference type="EMBL" id="SPD76428.1"/>
    </source>
</evidence>